<dbReference type="GO" id="GO:0016747">
    <property type="term" value="F:acyltransferase activity, transferring groups other than amino-acyl groups"/>
    <property type="evidence" value="ECO:0007669"/>
    <property type="project" value="TreeGrafter"/>
</dbReference>
<accession>A0A923I5H0</accession>
<evidence type="ECO:0000313" key="2">
    <source>
        <dbReference type="Proteomes" id="UP000659630"/>
    </source>
</evidence>
<protein>
    <submittedName>
        <fullName evidence="1">Esterase family protein</fullName>
    </submittedName>
</protein>
<dbReference type="EMBL" id="JACONZ010000001">
    <property type="protein sequence ID" value="MBC5580681.1"/>
    <property type="molecule type" value="Genomic_DNA"/>
</dbReference>
<dbReference type="AlphaFoldDB" id="A0A923I5H0"/>
<dbReference type="PANTHER" id="PTHR48098">
    <property type="entry name" value="ENTEROCHELIN ESTERASE-RELATED"/>
    <property type="match status" value="1"/>
</dbReference>
<keyword evidence="2" id="KW-1185">Reference proteome</keyword>
<organism evidence="1 2">
    <name type="scientific">Anaerofilum hominis</name>
    <dbReference type="NCBI Taxonomy" id="2763016"/>
    <lineage>
        <taxon>Bacteria</taxon>
        <taxon>Bacillati</taxon>
        <taxon>Bacillota</taxon>
        <taxon>Clostridia</taxon>
        <taxon>Eubacteriales</taxon>
        <taxon>Oscillospiraceae</taxon>
        <taxon>Anaerofilum</taxon>
    </lineage>
</organism>
<dbReference type="Pfam" id="PF00756">
    <property type="entry name" value="Esterase"/>
    <property type="match status" value="1"/>
</dbReference>
<sequence length="269" mass="30044">MAFIQMNFYSDALKFSTDVNIILPTPSDVDAKGGEPYFEEGAKYQVLYLLHGTYADHHDWTRLSSIERYAQEAKVMVVLPSGENSFWQDMYIGPNYFTYITEELPRFIRTIFPVSTAREDTFIGGLSMGAFGALNAAVRCPEKYAAAICLSGGMSAFRSLPATEEELAAGPWPFKAILPPPYDGKGTGMDDIPIIQKLAASGQPVPRLYFAVGTEDFVYGNVVKTRAFLDEVGIPYTYEEGPGVHNWTFWDEYIQHGLKWLGLRGTTLR</sequence>
<dbReference type="PANTHER" id="PTHR48098:SF1">
    <property type="entry name" value="DIACYLGLYCEROL ACYLTRANSFERASE_MYCOLYLTRANSFERASE AG85A"/>
    <property type="match status" value="1"/>
</dbReference>
<proteinExistence type="predicted"/>
<name>A0A923I5H0_9FIRM</name>
<dbReference type="InterPro" id="IPR050583">
    <property type="entry name" value="Mycobacterial_A85_antigen"/>
</dbReference>
<dbReference type="SUPFAM" id="SSF53474">
    <property type="entry name" value="alpha/beta-Hydrolases"/>
    <property type="match status" value="1"/>
</dbReference>
<comment type="caution">
    <text evidence="1">The sequence shown here is derived from an EMBL/GenBank/DDBJ whole genome shotgun (WGS) entry which is preliminary data.</text>
</comment>
<dbReference type="InterPro" id="IPR029058">
    <property type="entry name" value="AB_hydrolase_fold"/>
</dbReference>
<gene>
    <name evidence="1" type="ORF">H8S23_04100</name>
</gene>
<dbReference type="InterPro" id="IPR000801">
    <property type="entry name" value="Esterase-like"/>
</dbReference>
<dbReference type="Gene3D" id="3.40.50.1820">
    <property type="entry name" value="alpha/beta hydrolase"/>
    <property type="match status" value="1"/>
</dbReference>
<dbReference type="Proteomes" id="UP000659630">
    <property type="component" value="Unassembled WGS sequence"/>
</dbReference>
<evidence type="ECO:0000313" key="1">
    <source>
        <dbReference type="EMBL" id="MBC5580681.1"/>
    </source>
</evidence>
<reference evidence="1" key="1">
    <citation type="submission" date="2020-08" db="EMBL/GenBank/DDBJ databases">
        <title>Genome public.</title>
        <authorList>
            <person name="Liu C."/>
            <person name="Sun Q."/>
        </authorList>
    </citation>
    <scope>NUCLEOTIDE SEQUENCE</scope>
    <source>
        <strain evidence="1">BX8</strain>
    </source>
</reference>
<dbReference type="RefSeq" id="WP_186887018.1">
    <property type="nucleotide sequence ID" value="NZ_JACONZ010000001.1"/>
</dbReference>